<keyword evidence="4" id="KW-1185">Reference proteome</keyword>
<proteinExistence type="predicted"/>
<evidence type="ECO:0000256" key="2">
    <source>
        <dbReference type="SAM" id="SignalP"/>
    </source>
</evidence>
<dbReference type="AlphaFoldDB" id="A0AB34JBE3"/>
<keyword evidence="2" id="KW-0732">Signal</keyword>
<sequence length="224" mass="23732">MAPTLALPLLLLGLAGAEALERPHLTALTPRAALSRHAPRAPPLLAAAPAPAPSPSARGLAVGWAVCGMIGILGGAIKRLAPIAVQPLKQRDLTLVQWGAYLGTLVFFAYAEGYKAFQRKFSPLVVRRAMTLKEPSATAVDVALGPFYSMGLFHATRKRKIVSWSVSSAIFVVVGLVKRLPYPWRSIIDAGVCVGLSWGSLSMAIIYIKALFGSPPTIDPEIGS</sequence>
<feature type="chain" id="PRO_5044230343" evidence="2">
    <location>
        <begin position="20"/>
        <end position="224"/>
    </location>
</feature>
<feature type="transmembrane region" description="Helical" evidence="1">
    <location>
        <begin position="187"/>
        <end position="208"/>
    </location>
</feature>
<dbReference type="Proteomes" id="UP001515480">
    <property type="component" value="Unassembled WGS sequence"/>
</dbReference>
<feature type="transmembrane region" description="Helical" evidence="1">
    <location>
        <begin position="161"/>
        <end position="180"/>
    </location>
</feature>
<evidence type="ECO:0000313" key="4">
    <source>
        <dbReference type="Proteomes" id="UP001515480"/>
    </source>
</evidence>
<keyword evidence="1" id="KW-0812">Transmembrane</keyword>
<feature type="transmembrane region" description="Helical" evidence="1">
    <location>
        <begin position="61"/>
        <end position="81"/>
    </location>
</feature>
<keyword evidence="1" id="KW-1133">Transmembrane helix</keyword>
<dbReference type="EMBL" id="JBGBPQ010000011">
    <property type="protein sequence ID" value="KAL1515702.1"/>
    <property type="molecule type" value="Genomic_DNA"/>
</dbReference>
<keyword evidence="1" id="KW-0472">Membrane</keyword>
<comment type="caution">
    <text evidence="3">The sequence shown here is derived from an EMBL/GenBank/DDBJ whole genome shotgun (WGS) entry which is preliminary data.</text>
</comment>
<evidence type="ECO:0000256" key="1">
    <source>
        <dbReference type="SAM" id="Phobius"/>
    </source>
</evidence>
<feature type="transmembrane region" description="Helical" evidence="1">
    <location>
        <begin position="93"/>
        <end position="111"/>
    </location>
</feature>
<organism evidence="3 4">
    <name type="scientific">Prymnesium parvum</name>
    <name type="common">Toxic golden alga</name>
    <dbReference type="NCBI Taxonomy" id="97485"/>
    <lineage>
        <taxon>Eukaryota</taxon>
        <taxon>Haptista</taxon>
        <taxon>Haptophyta</taxon>
        <taxon>Prymnesiophyceae</taxon>
        <taxon>Prymnesiales</taxon>
        <taxon>Prymnesiaceae</taxon>
        <taxon>Prymnesium</taxon>
    </lineage>
</organism>
<feature type="signal peptide" evidence="2">
    <location>
        <begin position="1"/>
        <end position="19"/>
    </location>
</feature>
<gene>
    <name evidence="3" type="ORF">AB1Y20_002318</name>
</gene>
<protein>
    <submittedName>
        <fullName evidence="3">Uncharacterized protein</fullName>
    </submittedName>
</protein>
<name>A0AB34JBE3_PRYPA</name>
<accession>A0AB34JBE3</accession>
<evidence type="ECO:0000313" key="3">
    <source>
        <dbReference type="EMBL" id="KAL1515702.1"/>
    </source>
</evidence>
<reference evidence="3 4" key="1">
    <citation type="journal article" date="2024" name="Science">
        <title>Giant polyketide synthase enzymes in the biosynthesis of giant marine polyether toxins.</title>
        <authorList>
            <person name="Fallon T.R."/>
            <person name="Shende V.V."/>
            <person name="Wierzbicki I.H."/>
            <person name="Pendleton A.L."/>
            <person name="Watervoot N.F."/>
            <person name="Auber R.P."/>
            <person name="Gonzalez D.J."/>
            <person name="Wisecaver J.H."/>
            <person name="Moore B.S."/>
        </authorList>
    </citation>
    <scope>NUCLEOTIDE SEQUENCE [LARGE SCALE GENOMIC DNA]</scope>
    <source>
        <strain evidence="3 4">12B1</strain>
    </source>
</reference>